<feature type="domain" description="Abnormal cell migration protein 18-like fibronectin type I" evidence="2">
    <location>
        <begin position="26"/>
        <end position="95"/>
    </location>
</feature>
<reference evidence="3" key="1">
    <citation type="journal article" date="2020" name="Ecol. Evol.">
        <title>Genome structure and content of the rice root-knot nematode (Meloidogyne graminicola).</title>
        <authorList>
            <person name="Phan N.T."/>
            <person name="Danchin E.G.J."/>
            <person name="Klopp C."/>
            <person name="Perfus-Barbeoch L."/>
            <person name="Kozlowski D.K."/>
            <person name="Koutsovoulos G.D."/>
            <person name="Lopez-Roques C."/>
            <person name="Bouchez O."/>
            <person name="Zahm M."/>
            <person name="Besnard G."/>
            <person name="Bellafiore S."/>
        </authorList>
    </citation>
    <scope>NUCLEOTIDE SEQUENCE</scope>
    <source>
        <strain evidence="3">VN-18</strain>
    </source>
</reference>
<dbReference type="PANTHER" id="PTHR35572:SF7">
    <property type="entry name" value="PROTEIN CBG04538"/>
    <property type="match status" value="1"/>
</dbReference>
<dbReference type="Pfam" id="PF23003">
    <property type="entry name" value="Fn1_2"/>
    <property type="match status" value="3"/>
</dbReference>
<keyword evidence="1" id="KW-0812">Transmembrane</keyword>
<gene>
    <name evidence="3" type="ORF">Mgra_00002126</name>
</gene>
<keyword evidence="4" id="KW-1185">Reference proteome</keyword>
<dbReference type="InterPro" id="IPR055119">
    <property type="entry name" value="Mig18_Fn1"/>
</dbReference>
<protein>
    <recommendedName>
        <fullName evidence="2">Abnormal cell migration protein 18-like fibronectin type I domain-containing protein</fullName>
    </recommendedName>
</protein>
<evidence type="ECO:0000313" key="3">
    <source>
        <dbReference type="EMBL" id="KAF7638449.1"/>
    </source>
</evidence>
<organism evidence="3 4">
    <name type="scientific">Meloidogyne graminicola</name>
    <dbReference type="NCBI Taxonomy" id="189291"/>
    <lineage>
        <taxon>Eukaryota</taxon>
        <taxon>Metazoa</taxon>
        <taxon>Ecdysozoa</taxon>
        <taxon>Nematoda</taxon>
        <taxon>Chromadorea</taxon>
        <taxon>Rhabditida</taxon>
        <taxon>Tylenchina</taxon>
        <taxon>Tylenchomorpha</taxon>
        <taxon>Tylenchoidea</taxon>
        <taxon>Meloidogynidae</taxon>
        <taxon>Meloidogyninae</taxon>
        <taxon>Meloidogyne</taxon>
    </lineage>
</organism>
<evidence type="ECO:0000259" key="2">
    <source>
        <dbReference type="Pfam" id="PF23003"/>
    </source>
</evidence>
<evidence type="ECO:0000256" key="1">
    <source>
        <dbReference type="SAM" id="Phobius"/>
    </source>
</evidence>
<feature type="domain" description="Abnormal cell migration protein 18-like fibronectin type I" evidence="2">
    <location>
        <begin position="109"/>
        <end position="168"/>
    </location>
</feature>
<dbReference type="AlphaFoldDB" id="A0A8S9ZZ97"/>
<proteinExistence type="predicted"/>
<feature type="transmembrane region" description="Helical" evidence="1">
    <location>
        <begin position="12"/>
        <end position="31"/>
    </location>
</feature>
<comment type="caution">
    <text evidence="3">The sequence shown here is derived from an EMBL/GenBank/DDBJ whole genome shotgun (WGS) entry which is preliminary data.</text>
</comment>
<feature type="domain" description="Abnormal cell migration protein 18-like fibronectin type I" evidence="2">
    <location>
        <begin position="205"/>
        <end position="271"/>
    </location>
</feature>
<dbReference type="InterPro" id="IPR040282">
    <property type="entry name" value="Mig-18-like"/>
</dbReference>
<keyword evidence="1" id="KW-1133">Transmembrane helix</keyword>
<dbReference type="Proteomes" id="UP000605970">
    <property type="component" value="Unassembled WGS sequence"/>
</dbReference>
<sequence length="279" mass="31559">MFNSIKFNLFKIFIILSIFLNCGIFACYYNGITYQNGNEWLENNAFVMRCTINSDKSWRAEVVACALPDSRRVPIHTSLEDGNFVWQCKLSNDGSVRLIQAPSQNALCNKEHPVGSVWQEKSFELECLPGGLTKLRSCVTEEGYRIAVNGTRFINGFEMECKQFINGTVIFRGAKTVPRSEPIEQYTQQPINSQYGRPIISPTIKCTDENGKIRYIGDYWTENHRFNKTCKEGGAVEVVNCVSKDGYRVPLNGQLIKNGHKLECKLTPQGTIKFISGPE</sequence>
<dbReference type="PROSITE" id="PS51257">
    <property type="entry name" value="PROKAR_LIPOPROTEIN"/>
    <property type="match status" value="1"/>
</dbReference>
<keyword evidence="1" id="KW-0472">Membrane</keyword>
<dbReference type="EMBL" id="JABEBT010000012">
    <property type="protein sequence ID" value="KAF7638449.1"/>
    <property type="molecule type" value="Genomic_DNA"/>
</dbReference>
<name>A0A8S9ZZ97_9BILA</name>
<accession>A0A8S9ZZ97</accession>
<dbReference type="PANTHER" id="PTHR35572">
    <property type="entry name" value="PROTEIN CBG04538-RELATED"/>
    <property type="match status" value="1"/>
</dbReference>
<dbReference type="OrthoDB" id="5785512at2759"/>
<evidence type="ECO:0000313" key="4">
    <source>
        <dbReference type="Proteomes" id="UP000605970"/>
    </source>
</evidence>